<dbReference type="InterPro" id="IPR051703">
    <property type="entry name" value="NF-kappa-B_Signaling_Reg"/>
</dbReference>
<evidence type="ECO:0000259" key="1">
    <source>
        <dbReference type="Pfam" id="PF09588"/>
    </source>
</evidence>
<dbReference type="InterPro" id="IPR011335">
    <property type="entry name" value="Restrct_endonuc-II-like"/>
</dbReference>
<organism evidence="2 3">
    <name type="scientific">Marchantia polymorpha</name>
    <name type="common">Common liverwort</name>
    <name type="synonym">Marchantia aquatica</name>
    <dbReference type="NCBI Taxonomy" id="3197"/>
    <lineage>
        <taxon>Eukaryota</taxon>
        <taxon>Viridiplantae</taxon>
        <taxon>Streptophyta</taxon>
        <taxon>Embryophyta</taxon>
        <taxon>Marchantiophyta</taxon>
        <taxon>Marchantiopsida</taxon>
        <taxon>Marchantiidae</taxon>
        <taxon>Marchantiales</taxon>
        <taxon>Marchantiaceae</taxon>
        <taxon>Marchantia</taxon>
    </lineage>
</organism>
<dbReference type="InterPro" id="IPR011604">
    <property type="entry name" value="PDDEXK-like_dom_sf"/>
</dbReference>
<dbReference type="EMBL" id="KZ772673">
    <property type="protein sequence ID" value="PTQ50321.1"/>
    <property type="molecule type" value="Genomic_DNA"/>
</dbReference>
<feature type="domain" description="YqaJ viral recombinase" evidence="1">
    <location>
        <begin position="162"/>
        <end position="307"/>
    </location>
</feature>
<keyword evidence="3" id="KW-1185">Reference proteome</keyword>
<evidence type="ECO:0000313" key="3">
    <source>
        <dbReference type="Proteomes" id="UP000244005"/>
    </source>
</evidence>
<protein>
    <recommendedName>
        <fullName evidence="1">YqaJ viral recombinase domain-containing protein</fullName>
    </recommendedName>
</protein>
<dbReference type="AlphaFoldDB" id="A0A2R6XW41"/>
<accession>A0A2R6XW41</accession>
<dbReference type="Proteomes" id="UP000244005">
    <property type="component" value="Unassembled WGS sequence"/>
</dbReference>
<dbReference type="GO" id="GO:0006281">
    <property type="term" value="P:DNA repair"/>
    <property type="evidence" value="ECO:0007669"/>
    <property type="project" value="UniProtKB-ARBA"/>
</dbReference>
<evidence type="ECO:0000313" key="2">
    <source>
        <dbReference type="EMBL" id="PTQ50321.1"/>
    </source>
</evidence>
<sequence>MSVKGLQQMQILQRTLRSAGVQMEKAASYTLVTTSWSCVGGGGGWSRGGLPPKHHAKLWRRSYAGELRASTGGARGWESDRAFGAASPQSRALKLVGRERDSALRLLNDLERQKGERTLRQALHSSTVPPAQAQAQAPGGGLQVPLPGTDVLQPDLAQGTPEWLSLRRNRITASAFSTALGFWKGDRRAELWEEKIGIKEPFSGNEATRWGTSQEAGAVEKYKDITGNGVDHVAFKIYKAGDEYLSWLGASPDGLIRYRNDGEQPLPAGQRLGILEVKCPHNKGRPELGAPWDLVPAYYMPQAQGLLEIYDREIMDFYVWTVNGSAVFRIKRDPEYWGFMFRIMSELWWGHIVPASVALKKGKSIADVQVFRPSEAHAGTANIVQMSRDLARKSPMIWREHKGSVMKF</sequence>
<dbReference type="NCBIfam" id="TIGR03033">
    <property type="entry name" value="phage_rel_nuc"/>
    <property type="match status" value="1"/>
</dbReference>
<dbReference type="Gramene" id="Mp1g19780.1">
    <property type="protein sequence ID" value="Mp1g19780.1.cds1"/>
    <property type="gene ID" value="Mp1g19780"/>
</dbReference>
<dbReference type="PANTHER" id="PTHR46609">
    <property type="entry name" value="EXONUCLEASE, PHAGE-TYPE/RECB, C-TERMINAL DOMAIN-CONTAINING PROTEIN"/>
    <property type="match status" value="1"/>
</dbReference>
<dbReference type="InterPro" id="IPR019080">
    <property type="entry name" value="YqaJ_viral_recombinase"/>
</dbReference>
<dbReference type="SUPFAM" id="SSF52980">
    <property type="entry name" value="Restriction endonuclease-like"/>
    <property type="match status" value="1"/>
</dbReference>
<dbReference type="Gene3D" id="3.90.320.10">
    <property type="match status" value="1"/>
</dbReference>
<name>A0A2R6XW41_MARPO</name>
<dbReference type="PANTHER" id="PTHR46609:SF6">
    <property type="entry name" value="EXONUCLEASE, PHAGE-TYPE_RECB, C-TERMINAL DOMAIN-CONTAINING PROTEIN-RELATED"/>
    <property type="match status" value="1"/>
</dbReference>
<dbReference type="Pfam" id="PF09588">
    <property type="entry name" value="YqaJ"/>
    <property type="match status" value="1"/>
</dbReference>
<dbReference type="OMA" id="ESKMLCR"/>
<dbReference type="OrthoDB" id="421276at2759"/>
<gene>
    <name evidence="2" type="ORF">MARPO_0001s0317</name>
</gene>
<reference evidence="3" key="1">
    <citation type="journal article" date="2017" name="Cell">
        <title>Insights into land plant evolution garnered from the Marchantia polymorpha genome.</title>
        <authorList>
            <person name="Bowman J.L."/>
            <person name="Kohchi T."/>
            <person name="Yamato K.T."/>
            <person name="Jenkins J."/>
            <person name="Shu S."/>
            <person name="Ishizaki K."/>
            <person name="Yamaoka S."/>
            <person name="Nishihama R."/>
            <person name="Nakamura Y."/>
            <person name="Berger F."/>
            <person name="Adam C."/>
            <person name="Aki S.S."/>
            <person name="Althoff F."/>
            <person name="Araki T."/>
            <person name="Arteaga-Vazquez M.A."/>
            <person name="Balasubrmanian S."/>
            <person name="Barry K."/>
            <person name="Bauer D."/>
            <person name="Boehm C.R."/>
            <person name="Briginshaw L."/>
            <person name="Caballero-Perez J."/>
            <person name="Catarino B."/>
            <person name="Chen F."/>
            <person name="Chiyoda S."/>
            <person name="Chovatia M."/>
            <person name="Davies K.M."/>
            <person name="Delmans M."/>
            <person name="Demura T."/>
            <person name="Dierschke T."/>
            <person name="Dolan L."/>
            <person name="Dorantes-Acosta A.E."/>
            <person name="Eklund D.M."/>
            <person name="Florent S.N."/>
            <person name="Flores-Sandoval E."/>
            <person name="Fujiyama A."/>
            <person name="Fukuzawa H."/>
            <person name="Galik B."/>
            <person name="Grimanelli D."/>
            <person name="Grimwood J."/>
            <person name="Grossniklaus U."/>
            <person name="Hamada T."/>
            <person name="Haseloff J."/>
            <person name="Hetherington A.J."/>
            <person name="Higo A."/>
            <person name="Hirakawa Y."/>
            <person name="Hundley H.N."/>
            <person name="Ikeda Y."/>
            <person name="Inoue K."/>
            <person name="Inoue S.I."/>
            <person name="Ishida S."/>
            <person name="Jia Q."/>
            <person name="Kakita M."/>
            <person name="Kanazawa T."/>
            <person name="Kawai Y."/>
            <person name="Kawashima T."/>
            <person name="Kennedy M."/>
            <person name="Kinose K."/>
            <person name="Kinoshita T."/>
            <person name="Kohara Y."/>
            <person name="Koide E."/>
            <person name="Komatsu K."/>
            <person name="Kopischke S."/>
            <person name="Kubo M."/>
            <person name="Kyozuka J."/>
            <person name="Lagercrantz U."/>
            <person name="Lin S.S."/>
            <person name="Lindquist E."/>
            <person name="Lipzen A.M."/>
            <person name="Lu C.W."/>
            <person name="De Luna E."/>
            <person name="Martienssen R.A."/>
            <person name="Minamino N."/>
            <person name="Mizutani M."/>
            <person name="Mizutani M."/>
            <person name="Mochizuki N."/>
            <person name="Monte I."/>
            <person name="Mosher R."/>
            <person name="Nagasaki H."/>
            <person name="Nakagami H."/>
            <person name="Naramoto S."/>
            <person name="Nishitani K."/>
            <person name="Ohtani M."/>
            <person name="Okamoto T."/>
            <person name="Okumura M."/>
            <person name="Phillips J."/>
            <person name="Pollak B."/>
            <person name="Reinders A."/>
            <person name="Rovekamp M."/>
            <person name="Sano R."/>
            <person name="Sawa S."/>
            <person name="Schmid M.W."/>
            <person name="Shirakawa M."/>
            <person name="Solano R."/>
            <person name="Spunde A."/>
            <person name="Suetsugu N."/>
            <person name="Sugano S."/>
            <person name="Sugiyama A."/>
            <person name="Sun R."/>
            <person name="Suzuki Y."/>
            <person name="Takenaka M."/>
            <person name="Takezawa D."/>
            <person name="Tomogane H."/>
            <person name="Tsuzuki M."/>
            <person name="Ueda T."/>
            <person name="Umeda M."/>
            <person name="Ward J.M."/>
            <person name="Watanabe Y."/>
            <person name="Yazaki K."/>
            <person name="Yokoyama R."/>
            <person name="Yoshitake Y."/>
            <person name="Yotsui I."/>
            <person name="Zachgo S."/>
            <person name="Schmutz J."/>
        </authorList>
    </citation>
    <scope>NUCLEOTIDE SEQUENCE [LARGE SCALE GENOMIC DNA]</scope>
    <source>
        <strain evidence="3">Tak-1</strain>
    </source>
</reference>
<dbReference type="CDD" id="cd22343">
    <property type="entry name" value="PDDEXK_lambda_exonuclease-like"/>
    <property type="match status" value="1"/>
</dbReference>
<proteinExistence type="predicted"/>
<dbReference type="InterPro" id="IPR017482">
    <property type="entry name" value="Lambda-type_endonuclease"/>
</dbReference>